<protein>
    <recommendedName>
        <fullName evidence="4">Leucyl aminopeptidase (Aminopeptidase T)</fullName>
    </recommendedName>
</protein>
<dbReference type="PANTHER" id="PTHR34448:SF1">
    <property type="entry name" value="BLL6088 PROTEIN"/>
    <property type="match status" value="1"/>
</dbReference>
<evidence type="ECO:0000313" key="3">
    <source>
        <dbReference type="Proteomes" id="UP001059971"/>
    </source>
</evidence>
<proteinExistence type="predicted"/>
<dbReference type="EMBL" id="AP018817">
    <property type="protein sequence ID" value="BBF69790.1"/>
    <property type="molecule type" value="Genomic_DNA"/>
</dbReference>
<dbReference type="Pfam" id="PF26233">
    <property type="entry name" value="NicX"/>
    <property type="match status" value="1"/>
</dbReference>
<evidence type="ECO:0000313" key="2">
    <source>
        <dbReference type="EMBL" id="BBF69790.1"/>
    </source>
</evidence>
<organism evidence="2 3">
    <name type="scientific">Sphingomonas bisphenolicum</name>
    <dbReference type="NCBI Taxonomy" id="296544"/>
    <lineage>
        <taxon>Bacteria</taxon>
        <taxon>Pseudomonadati</taxon>
        <taxon>Pseudomonadota</taxon>
        <taxon>Alphaproteobacteria</taxon>
        <taxon>Sphingomonadales</taxon>
        <taxon>Sphingomonadaceae</taxon>
        <taxon>Sphingomonas</taxon>
    </lineage>
</organism>
<dbReference type="InterPro" id="IPR058739">
    <property type="entry name" value="NicX"/>
</dbReference>
<sequence length="343" mass="36498">MSIDEQSLRRVLQTPLKLNAKAGERVLIITDTAIDPRVWSALQGAAVDLGMEPIVSVITPREAHSTNPPGVICDAALDSRTDLSIYLTSTAMAHAKLTDAFIDQRKRFILMEELSADMLGEDGPGSADYPALNRLGLKIAETYTRGDSITVTCPNGTNLTASITDRPGRSISGLPLEMRPGGGIGCAFPDGEAHVCPVEGTGNGRIVFDLTAHSTGLLDEPIVIEVKNGRAISIEGGRGAQIWRDILARFADDNNYNCPAEIAIGLNPKVTPTGKMRTDKKMYGAVHIGLGDTIALGGTCHARLRLEGVISKPEVSVDGQLLTRDGKILIDEEGVGNDIPARV</sequence>
<dbReference type="SUPFAM" id="SSF144052">
    <property type="entry name" value="Thermophilic metalloprotease-like"/>
    <property type="match status" value="1"/>
</dbReference>
<evidence type="ECO:0000256" key="1">
    <source>
        <dbReference type="ARBA" id="ARBA00022723"/>
    </source>
</evidence>
<keyword evidence="3" id="KW-1185">Reference proteome</keyword>
<dbReference type="RefSeq" id="WP_261934310.1">
    <property type="nucleotide sequence ID" value="NZ_AP018817.1"/>
</dbReference>
<dbReference type="Proteomes" id="UP001059971">
    <property type="component" value="Chromosome 1"/>
</dbReference>
<dbReference type="PANTHER" id="PTHR34448">
    <property type="entry name" value="AMINOPEPTIDASE"/>
    <property type="match status" value="1"/>
</dbReference>
<name>A0ABM7G368_9SPHN</name>
<dbReference type="InterPro" id="IPR052170">
    <property type="entry name" value="M29_Exopeptidase"/>
</dbReference>
<accession>A0ABM7G368</accession>
<evidence type="ECO:0008006" key="4">
    <source>
        <dbReference type="Google" id="ProtNLM"/>
    </source>
</evidence>
<gene>
    <name evidence="2" type="ORF">SBA_ch1_19900</name>
</gene>
<reference evidence="2" key="1">
    <citation type="submission" date="2018-07" db="EMBL/GenBank/DDBJ databases">
        <title>Complete genome sequence of Sphingomonas bisphenolicum strain AO1, a bisphenol A degradative bacterium isolated from Japanese farm field.</title>
        <authorList>
            <person name="Murakami M."/>
            <person name="Koh M."/>
            <person name="Koba S."/>
            <person name="Matsumura Y."/>
        </authorList>
    </citation>
    <scope>NUCLEOTIDE SEQUENCE</scope>
    <source>
        <strain evidence="2">AO1</strain>
    </source>
</reference>
<keyword evidence="1" id="KW-0479">Metal-binding</keyword>